<dbReference type="Proteomes" id="UP000218165">
    <property type="component" value="Chromosome"/>
</dbReference>
<reference evidence="2" key="1">
    <citation type="submission" date="2017-09" db="EMBL/GenBank/DDBJ databases">
        <title>Brachybacterium sp. VM2412.</title>
        <authorList>
            <person name="Tak E.J."/>
            <person name="Bae J.-W."/>
        </authorList>
    </citation>
    <scope>NUCLEOTIDE SEQUENCE [LARGE SCALE GENOMIC DNA]</scope>
    <source>
        <strain evidence="2">VM2412</strain>
    </source>
</reference>
<organism evidence="1 2">
    <name type="scientific">Brachybacterium vulturis</name>
    <dbReference type="NCBI Taxonomy" id="2017484"/>
    <lineage>
        <taxon>Bacteria</taxon>
        <taxon>Bacillati</taxon>
        <taxon>Actinomycetota</taxon>
        <taxon>Actinomycetes</taxon>
        <taxon>Micrococcales</taxon>
        <taxon>Dermabacteraceae</taxon>
        <taxon>Brachybacterium</taxon>
    </lineage>
</organism>
<dbReference type="RefSeq" id="WP_096803143.1">
    <property type="nucleotide sequence ID" value="NZ_CP023563.1"/>
</dbReference>
<keyword evidence="2" id="KW-1185">Reference proteome</keyword>
<dbReference type="EMBL" id="CP023563">
    <property type="protein sequence ID" value="ATG52025.1"/>
    <property type="molecule type" value="Genomic_DNA"/>
</dbReference>
<dbReference type="AlphaFoldDB" id="A0A291GP73"/>
<sequence>MPIVRSTKPALDEWVPVALAARIVGVDRSSLAHLIDHGLVPSLGLDAVRSLSTSGEVAARSSDDPGYLVARLDLDPSEQRIVEMSDEQLSQSVEGPHRIPASYRDRAVLLSVRGFVIATGQIDSMGDPVVLRTDRRGREITARPVFFSIAERLNDLTARPARAGGDSRWLGRRARVGTGGSVLPLIR</sequence>
<accession>A0A291GP73</accession>
<evidence type="ECO:0000313" key="1">
    <source>
        <dbReference type="EMBL" id="ATG52025.1"/>
    </source>
</evidence>
<name>A0A291GP73_9MICO</name>
<evidence type="ECO:0000313" key="2">
    <source>
        <dbReference type="Proteomes" id="UP000218165"/>
    </source>
</evidence>
<proteinExistence type="predicted"/>
<gene>
    <name evidence="1" type="ORF">CFK38_11220</name>
</gene>
<dbReference type="OrthoDB" id="9843875at2"/>
<protein>
    <submittedName>
        <fullName evidence="1">Uncharacterized protein</fullName>
    </submittedName>
</protein>
<dbReference type="KEGG" id="brz:CFK38_11220"/>